<dbReference type="InterPro" id="IPR016913">
    <property type="entry name" value="UCP029215"/>
</dbReference>
<protein>
    <submittedName>
        <fullName evidence="1">DUF2213 domain-containing protein</fullName>
    </submittedName>
</protein>
<dbReference type="EMBL" id="MPYG04000040">
    <property type="protein sequence ID" value="ROH02790.1"/>
    <property type="molecule type" value="Genomic_DNA"/>
</dbReference>
<organism evidence="1 2">
    <name type="scientific">Klebsiella pneumoniae</name>
    <dbReference type="NCBI Taxonomy" id="573"/>
    <lineage>
        <taxon>Bacteria</taxon>
        <taxon>Pseudomonadati</taxon>
        <taxon>Pseudomonadota</taxon>
        <taxon>Gammaproteobacteria</taxon>
        <taxon>Enterobacterales</taxon>
        <taxon>Enterobacteriaceae</taxon>
        <taxon>Klebsiella/Raoultella group</taxon>
        <taxon>Klebsiella</taxon>
        <taxon>Klebsiella pneumoniae complex</taxon>
    </lineage>
</organism>
<accession>A0A422ZZS9</accession>
<dbReference type="AlphaFoldDB" id="A0A422ZZS9"/>
<dbReference type="Proteomes" id="UP000283322">
    <property type="component" value="Unassembled WGS sequence"/>
</dbReference>
<dbReference type="Pfam" id="PF09979">
    <property type="entry name" value="DUF2213"/>
    <property type="match status" value="1"/>
</dbReference>
<dbReference type="RefSeq" id="WP_104467816.1">
    <property type="nucleotide sequence ID" value="NZ_CABGRG010000011.1"/>
</dbReference>
<gene>
    <name evidence="1" type="ORF">BL124_00004355</name>
</gene>
<sequence length="398" mass="43080">MKYFFTTRLGNTRYQLADGSVLFKDVPIGRTGEQVYGAEELPEIEPDSHGLIAVRRTPEEVFSERTIASFEGMAVTIGHPKDFNGNIIFVTPANWRQLANGHIQNVRRGSGEQSDLLLADVIVKTPEAIQAVEDGDDEVSCGYDADYRQISPGIAEQYAITGNHLALVPNGRAGSRCALGDSMPNKAKNWWERLVRARKTNDAAEMANLIDNPPDTVTGDDDVSSSMTPGGVVINLSPQSPMPAPALAGTGDEQEEIPAWGKALIEAVNKMTCTTTPATGDEDEEEKKEEEGKVTGDAAYRADLIQPGIQLPEKAKLTAFKRQVLASADQTLVRSIVGDADITKLKKATVDMAFNAVSELAKNRNTKTVDSLQTQTATTVKTIAGMNQAAQEFWSKRG</sequence>
<dbReference type="PIRSF" id="PIRSF029215">
    <property type="entry name" value="UCP029215"/>
    <property type="match status" value="1"/>
</dbReference>
<evidence type="ECO:0000313" key="2">
    <source>
        <dbReference type="Proteomes" id="UP000283322"/>
    </source>
</evidence>
<comment type="caution">
    <text evidence="1">The sequence shown here is derived from an EMBL/GenBank/DDBJ whole genome shotgun (WGS) entry which is preliminary data.</text>
</comment>
<evidence type="ECO:0000313" key="1">
    <source>
        <dbReference type="EMBL" id="ROH02790.1"/>
    </source>
</evidence>
<name>A0A422ZZS9_KLEPN</name>
<proteinExistence type="predicted"/>
<reference evidence="1 2" key="1">
    <citation type="submission" date="2018-10" db="EMBL/GenBank/DDBJ databases">
        <authorList>
            <person name="Vanduin D."/>
            <person name="Fouts D."/>
            <person name="Wright M."/>
            <person name="Sutton G."/>
            <person name="Nguyen K."/>
            <person name="Kreiswirth B."/>
            <person name="Chen L."/>
            <person name="Rojas L."/>
            <person name="Hujer A."/>
            <person name="Hujer K."/>
            <person name="Bonomo R."/>
            <person name="Adams M."/>
        </authorList>
    </citation>
    <scope>NUCLEOTIDE SEQUENCE [LARGE SCALE GENOMIC DNA]</scope>
    <source>
        <strain evidence="1 2">CRK0165</strain>
    </source>
</reference>